<dbReference type="PANTHER" id="PTHR24201:SF16">
    <property type="entry name" value="ANKYRIN-1-LIKE-RELATED"/>
    <property type="match status" value="1"/>
</dbReference>
<dbReference type="SMART" id="SM00248">
    <property type="entry name" value="ANK"/>
    <property type="match status" value="1"/>
</dbReference>
<dbReference type="SUPFAM" id="SSF48403">
    <property type="entry name" value="Ankyrin repeat"/>
    <property type="match status" value="1"/>
</dbReference>
<name>A0A6A5V374_9PLEO</name>
<evidence type="ECO:0000256" key="2">
    <source>
        <dbReference type="ARBA" id="ARBA00023043"/>
    </source>
</evidence>
<dbReference type="InterPro" id="IPR036770">
    <property type="entry name" value="Ankyrin_rpt-contain_sf"/>
</dbReference>
<dbReference type="EMBL" id="ML976692">
    <property type="protein sequence ID" value="KAF1971565.1"/>
    <property type="molecule type" value="Genomic_DNA"/>
</dbReference>
<dbReference type="PROSITE" id="PS50297">
    <property type="entry name" value="ANK_REP_REGION"/>
    <property type="match status" value="1"/>
</dbReference>
<dbReference type="AlphaFoldDB" id="A0A6A5V374"/>
<accession>A0A6A5V374</accession>
<dbReference type="InterPro" id="IPR050776">
    <property type="entry name" value="Ank_Repeat/CDKN_Inhibitor"/>
</dbReference>
<dbReference type="PANTHER" id="PTHR24201">
    <property type="entry name" value="ANK_REP_REGION DOMAIN-CONTAINING PROTEIN"/>
    <property type="match status" value="1"/>
</dbReference>
<dbReference type="OrthoDB" id="3775140at2759"/>
<proteinExistence type="predicted"/>
<reference evidence="4" key="1">
    <citation type="journal article" date="2020" name="Stud. Mycol.">
        <title>101 Dothideomycetes genomes: a test case for predicting lifestyles and emergence of pathogens.</title>
        <authorList>
            <person name="Haridas S."/>
            <person name="Albert R."/>
            <person name="Binder M."/>
            <person name="Bloem J."/>
            <person name="Labutti K."/>
            <person name="Salamov A."/>
            <person name="Andreopoulos B."/>
            <person name="Baker S."/>
            <person name="Barry K."/>
            <person name="Bills G."/>
            <person name="Bluhm B."/>
            <person name="Cannon C."/>
            <person name="Castanera R."/>
            <person name="Culley D."/>
            <person name="Daum C."/>
            <person name="Ezra D."/>
            <person name="Gonzalez J."/>
            <person name="Henrissat B."/>
            <person name="Kuo A."/>
            <person name="Liang C."/>
            <person name="Lipzen A."/>
            <person name="Lutzoni F."/>
            <person name="Magnuson J."/>
            <person name="Mondo S."/>
            <person name="Nolan M."/>
            <person name="Ohm R."/>
            <person name="Pangilinan J."/>
            <person name="Park H.-J."/>
            <person name="Ramirez L."/>
            <person name="Alfaro M."/>
            <person name="Sun H."/>
            <person name="Tritt A."/>
            <person name="Yoshinaga Y."/>
            <person name="Zwiers L.-H."/>
            <person name="Turgeon B."/>
            <person name="Goodwin S."/>
            <person name="Spatafora J."/>
            <person name="Crous P."/>
            <person name="Grigoriev I."/>
        </authorList>
    </citation>
    <scope>NUCLEOTIDE SEQUENCE</scope>
    <source>
        <strain evidence="4">CBS 107.79</strain>
    </source>
</reference>
<feature type="repeat" description="ANK" evidence="3">
    <location>
        <begin position="22"/>
        <end position="54"/>
    </location>
</feature>
<dbReference type="InterPro" id="IPR002110">
    <property type="entry name" value="Ankyrin_rpt"/>
</dbReference>
<evidence type="ECO:0000313" key="4">
    <source>
        <dbReference type="EMBL" id="KAF1971565.1"/>
    </source>
</evidence>
<organism evidence="4 5">
    <name type="scientific">Bimuria novae-zelandiae CBS 107.79</name>
    <dbReference type="NCBI Taxonomy" id="1447943"/>
    <lineage>
        <taxon>Eukaryota</taxon>
        <taxon>Fungi</taxon>
        <taxon>Dikarya</taxon>
        <taxon>Ascomycota</taxon>
        <taxon>Pezizomycotina</taxon>
        <taxon>Dothideomycetes</taxon>
        <taxon>Pleosporomycetidae</taxon>
        <taxon>Pleosporales</taxon>
        <taxon>Massarineae</taxon>
        <taxon>Didymosphaeriaceae</taxon>
        <taxon>Bimuria</taxon>
    </lineage>
</organism>
<dbReference type="Pfam" id="PF12796">
    <property type="entry name" value="Ank_2"/>
    <property type="match status" value="1"/>
</dbReference>
<dbReference type="GO" id="GO:0005634">
    <property type="term" value="C:nucleus"/>
    <property type="evidence" value="ECO:0007669"/>
    <property type="project" value="TreeGrafter"/>
</dbReference>
<protein>
    <submittedName>
        <fullName evidence="4">Ankyrin</fullName>
    </submittedName>
</protein>
<evidence type="ECO:0000313" key="5">
    <source>
        <dbReference type="Proteomes" id="UP000800036"/>
    </source>
</evidence>
<keyword evidence="5" id="KW-1185">Reference proteome</keyword>
<feature type="non-terminal residue" evidence="4">
    <location>
        <position position="1"/>
    </location>
</feature>
<feature type="non-terminal residue" evidence="4">
    <location>
        <position position="74"/>
    </location>
</feature>
<keyword evidence="1" id="KW-0677">Repeat</keyword>
<evidence type="ECO:0000256" key="3">
    <source>
        <dbReference type="PROSITE-ProRule" id="PRU00023"/>
    </source>
</evidence>
<sequence length="74" mass="7935">SIDVVNLLLDAGANANFKKEREGEIPLMTAASNGDADMVQLLLDNGANPSLRDLHGRTALRHAINKGHNSMVEI</sequence>
<dbReference type="PROSITE" id="PS50088">
    <property type="entry name" value="ANK_REPEAT"/>
    <property type="match status" value="1"/>
</dbReference>
<gene>
    <name evidence="4" type="ORF">BU23DRAFT_440370</name>
</gene>
<dbReference type="Proteomes" id="UP000800036">
    <property type="component" value="Unassembled WGS sequence"/>
</dbReference>
<evidence type="ECO:0000256" key="1">
    <source>
        <dbReference type="ARBA" id="ARBA00022737"/>
    </source>
</evidence>
<dbReference type="Gene3D" id="1.25.40.20">
    <property type="entry name" value="Ankyrin repeat-containing domain"/>
    <property type="match status" value="1"/>
</dbReference>
<keyword evidence="2 3" id="KW-0040">ANK repeat</keyword>